<evidence type="ECO:0000313" key="9">
    <source>
        <dbReference type="Proteomes" id="UP000677305"/>
    </source>
</evidence>
<dbReference type="RefSeq" id="WP_212692458.1">
    <property type="nucleotide sequence ID" value="NZ_CP058561.1"/>
</dbReference>
<sequence>MRSFISWMGGKNSLKKEIVKRFPATEFNRYIEVFGGAGWVLFHSERHAETEIYNDFNSDLVNLFKCVKYHCPEVERELKFFLNSRELFNDFKDSYNTAGMTDIQRAARFFMLIKTSYGSKLHSYGCVKKDIPTVVKYLEIVQERLSKVVIENRDFEDVIKTYNKPKSFFYLDPPYYGTEKYYQVQFSKEDHIRLRKVLEQVKGKFLLSYNDCEFIRELYKDYNIEEVRRPHNLHTKYKDKEQEYKELIVTNY</sequence>
<dbReference type="SUPFAM" id="SSF53335">
    <property type="entry name" value="S-adenosyl-L-methionine-dependent methyltransferases"/>
    <property type="match status" value="1"/>
</dbReference>
<dbReference type="InterPro" id="IPR012263">
    <property type="entry name" value="M_m6A_EcoRV"/>
</dbReference>
<dbReference type="GO" id="GO:0032259">
    <property type="term" value="P:methylation"/>
    <property type="evidence" value="ECO:0007669"/>
    <property type="project" value="UniProtKB-KW"/>
</dbReference>
<dbReference type="InterPro" id="IPR012327">
    <property type="entry name" value="MeTrfase_D12"/>
</dbReference>
<keyword evidence="4" id="KW-0808">Transferase</keyword>
<dbReference type="GO" id="GO:0009007">
    <property type="term" value="F:site-specific DNA-methyltransferase (adenine-specific) activity"/>
    <property type="evidence" value="ECO:0007669"/>
    <property type="project" value="UniProtKB-EC"/>
</dbReference>
<feature type="binding site" evidence="7">
    <location>
        <position position="11"/>
    </location>
    <ligand>
        <name>S-adenosyl-L-methionine</name>
        <dbReference type="ChEBI" id="CHEBI:59789"/>
    </ligand>
</feature>
<dbReference type="NCBIfam" id="TIGR00571">
    <property type="entry name" value="dam"/>
    <property type="match status" value="1"/>
</dbReference>
<organism evidence="8 9">
    <name type="scientific">Vallitalea guaymasensis</name>
    <dbReference type="NCBI Taxonomy" id="1185412"/>
    <lineage>
        <taxon>Bacteria</taxon>
        <taxon>Bacillati</taxon>
        <taxon>Bacillota</taxon>
        <taxon>Clostridia</taxon>
        <taxon>Lachnospirales</taxon>
        <taxon>Vallitaleaceae</taxon>
        <taxon>Vallitalea</taxon>
    </lineage>
</organism>
<keyword evidence="5" id="KW-0949">S-adenosyl-L-methionine</keyword>
<dbReference type="InterPro" id="IPR029063">
    <property type="entry name" value="SAM-dependent_MTases_sf"/>
</dbReference>
<dbReference type="InterPro" id="IPR023095">
    <property type="entry name" value="Ade_MeTrfase_dom_2"/>
</dbReference>
<dbReference type="PRINTS" id="PR00505">
    <property type="entry name" value="D12N6MTFRASE"/>
</dbReference>
<dbReference type="REBASE" id="485909">
    <property type="entry name" value="M.Vgu1766ORF4460P"/>
</dbReference>
<dbReference type="EMBL" id="CP058561">
    <property type="protein sequence ID" value="QUH28205.1"/>
    <property type="molecule type" value="Genomic_DNA"/>
</dbReference>
<dbReference type="Pfam" id="PF02086">
    <property type="entry name" value="MethyltransfD12"/>
    <property type="match status" value="1"/>
</dbReference>
<dbReference type="GO" id="GO:0043565">
    <property type="term" value="F:sequence-specific DNA binding"/>
    <property type="evidence" value="ECO:0007669"/>
    <property type="project" value="TreeGrafter"/>
</dbReference>
<dbReference type="Gene3D" id="3.40.50.150">
    <property type="entry name" value="Vaccinia Virus protein VP39"/>
    <property type="match status" value="1"/>
</dbReference>
<dbReference type="EC" id="2.1.1.72" evidence="2"/>
<evidence type="ECO:0000313" key="8">
    <source>
        <dbReference type="EMBL" id="QUH28205.1"/>
    </source>
</evidence>
<proteinExistence type="inferred from homology"/>
<accession>A0A8J8M8N7</accession>
<dbReference type="Proteomes" id="UP000677305">
    <property type="component" value="Chromosome"/>
</dbReference>
<dbReference type="AlphaFoldDB" id="A0A8J8M8N7"/>
<feature type="binding site" evidence="7">
    <location>
        <position position="172"/>
    </location>
    <ligand>
        <name>S-adenosyl-L-methionine</name>
        <dbReference type="ChEBI" id="CHEBI:59789"/>
    </ligand>
</feature>
<reference evidence="8 9" key="1">
    <citation type="submission" date="2020-07" db="EMBL/GenBank/DDBJ databases">
        <title>Vallitalea guaymasensis genome.</title>
        <authorList>
            <person name="Postec A."/>
        </authorList>
    </citation>
    <scope>NUCLEOTIDE SEQUENCE [LARGE SCALE GENOMIC DNA]</scope>
    <source>
        <strain evidence="8 9">Ra1766G1</strain>
    </source>
</reference>
<evidence type="ECO:0000256" key="2">
    <source>
        <dbReference type="ARBA" id="ARBA00011900"/>
    </source>
</evidence>
<keyword evidence="3 8" id="KW-0489">Methyltransferase</keyword>
<name>A0A8J8M8N7_9FIRM</name>
<protein>
    <recommendedName>
        <fullName evidence="2">site-specific DNA-methyltransferase (adenine-specific)</fullName>
        <ecNumber evidence="2">2.1.1.72</ecNumber>
    </recommendedName>
</protein>
<comment type="catalytic activity">
    <reaction evidence="6">
        <text>a 2'-deoxyadenosine in DNA + S-adenosyl-L-methionine = an N(6)-methyl-2'-deoxyadenosine in DNA + S-adenosyl-L-homocysteine + H(+)</text>
        <dbReference type="Rhea" id="RHEA:15197"/>
        <dbReference type="Rhea" id="RHEA-COMP:12418"/>
        <dbReference type="Rhea" id="RHEA-COMP:12419"/>
        <dbReference type="ChEBI" id="CHEBI:15378"/>
        <dbReference type="ChEBI" id="CHEBI:57856"/>
        <dbReference type="ChEBI" id="CHEBI:59789"/>
        <dbReference type="ChEBI" id="CHEBI:90615"/>
        <dbReference type="ChEBI" id="CHEBI:90616"/>
        <dbReference type="EC" id="2.1.1.72"/>
    </reaction>
</comment>
<evidence type="ECO:0000256" key="1">
    <source>
        <dbReference type="ARBA" id="ARBA00006594"/>
    </source>
</evidence>
<gene>
    <name evidence="8" type="ORF">HYG85_04460</name>
</gene>
<evidence type="ECO:0000256" key="5">
    <source>
        <dbReference type="ARBA" id="ARBA00022691"/>
    </source>
</evidence>
<evidence type="ECO:0000256" key="6">
    <source>
        <dbReference type="ARBA" id="ARBA00047942"/>
    </source>
</evidence>
<feature type="binding site" evidence="7">
    <location>
        <position position="55"/>
    </location>
    <ligand>
        <name>S-adenosyl-L-methionine</name>
        <dbReference type="ChEBI" id="CHEBI:59789"/>
    </ligand>
</feature>
<dbReference type="KEGG" id="vgu:HYG85_04460"/>
<feature type="binding site" evidence="7">
    <location>
        <position position="7"/>
    </location>
    <ligand>
        <name>S-adenosyl-L-methionine</name>
        <dbReference type="ChEBI" id="CHEBI:59789"/>
    </ligand>
</feature>
<dbReference type="Gene3D" id="1.10.1020.10">
    <property type="entry name" value="Adenine-specific Methyltransferase, Domain 2"/>
    <property type="match status" value="1"/>
</dbReference>
<evidence type="ECO:0000256" key="4">
    <source>
        <dbReference type="ARBA" id="ARBA00022679"/>
    </source>
</evidence>
<evidence type="ECO:0000256" key="7">
    <source>
        <dbReference type="PIRSR" id="PIRSR000398-1"/>
    </source>
</evidence>
<dbReference type="PANTHER" id="PTHR30481">
    <property type="entry name" value="DNA ADENINE METHYLASE"/>
    <property type="match status" value="1"/>
</dbReference>
<dbReference type="GO" id="GO:0009307">
    <property type="term" value="P:DNA restriction-modification system"/>
    <property type="evidence" value="ECO:0007669"/>
    <property type="project" value="InterPro"/>
</dbReference>
<dbReference type="GO" id="GO:1904047">
    <property type="term" value="F:S-adenosyl-L-methionine binding"/>
    <property type="evidence" value="ECO:0007669"/>
    <property type="project" value="TreeGrafter"/>
</dbReference>
<dbReference type="GO" id="GO:0006298">
    <property type="term" value="P:mismatch repair"/>
    <property type="evidence" value="ECO:0007669"/>
    <property type="project" value="TreeGrafter"/>
</dbReference>
<comment type="similarity">
    <text evidence="1">Belongs to the N(4)/N(6)-methyltransferase family.</text>
</comment>
<evidence type="ECO:0000256" key="3">
    <source>
        <dbReference type="ARBA" id="ARBA00022603"/>
    </source>
</evidence>
<keyword evidence="9" id="KW-1185">Reference proteome</keyword>
<dbReference type="PIRSF" id="PIRSF000398">
    <property type="entry name" value="M_m6A_EcoRV"/>
    <property type="match status" value="1"/>
</dbReference>